<feature type="compositionally biased region" description="Polar residues" evidence="2">
    <location>
        <begin position="157"/>
        <end position="168"/>
    </location>
</feature>
<dbReference type="EMBL" id="JBBPFD010000010">
    <property type="protein sequence ID" value="KAK7909882.1"/>
    <property type="molecule type" value="Genomic_DNA"/>
</dbReference>
<feature type="region of interest" description="Disordered" evidence="2">
    <location>
        <begin position="193"/>
        <end position="221"/>
    </location>
</feature>
<dbReference type="AlphaFoldDB" id="A0AAW0P6T3"/>
<proteinExistence type="predicted"/>
<dbReference type="Proteomes" id="UP001460270">
    <property type="component" value="Unassembled WGS sequence"/>
</dbReference>
<reference evidence="4" key="1">
    <citation type="submission" date="2024-04" db="EMBL/GenBank/DDBJ databases">
        <title>Salinicola lusitanus LLJ914,a marine bacterium isolated from the Okinawa Trough.</title>
        <authorList>
            <person name="Li J."/>
        </authorList>
    </citation>
    <scope>NUCLEOTIDE SEQUENCE [LARGE SCALE GENOMIC DNA]</scope>
</reference>
<feature type="region of interest" description="Disordered" evidence="2">
    <location>
        <begin position="145"/>
        <end position="172"/>
    </location>
</feature>
<gene>
    <name evidence="3" type="ORF">WMY93_014566</name>
</gene>
<keyword evidence="4" id="KW-1185">Reference proteome</keyword>
<sequence length="561" mass="65255">MEKQTLEENIVQLHKKIANFQNNFVEESCAFVPSPLAQADAQLEEALQSEARTKSTESDLEFENDKLRVHLTEKETKEKQVQDQLNARITELEAKLQAEKTRSEKVSQTISHLHDQEMAALIQKNQELMAENKENINQLNSAKQELEEARRNAGKYQHTNAASCPQQDQAEKQKLAEEVQTLKALTKRLQEENKKLKESQRVQEQPSTTNASRQGQFKKDQQKYDNLLKELNKKEEETKDLKRENNILKMKNQDLRKERSQTENTEEEVVDSTVNHACKCEGFEEFDMSHQQIQELLRAKQMGKVVCVDQLSILIYAHNYMCAENVRLRSELDVRNSEEEAVNQTCTSEDQTTQNQLLQLLRKEQRAKMVLMDQVDALKYTHYYTCVENVKLQAELRASTFEVLEKFKIANVLLNEQLRTEEQAKLDFKKQLDACNHANHQMCAENKKLRAELNVLKHPKDKTDNKKAQRDTDLLRDELRKANQKSEQLQVQLTKTQQEKEALKSLVDSLKIQLNQEENNKEKGQDQVRQLEQTLEKERHAFKETIKRCFAAYQAAAAKCS</sequence>
<protein>
    <submittedName>
        <fullName evidence="3">Uncharacterized protein</fullName>
    </submittedName>
</protein>
<evidence type="ECO:0000313" key="4">
    <source>
        <dbReference type="Proteomes" id="UP001460270"/>
    </source>
</evidence>
<evidence type="ECO:0000256" key="1">
    <source>
        <dbReference type="SAM" id="Coils"/>
    </source>
</evidence>
<organism evidence="3 4">
    <name type="scientific">Mugilogobius chulae</name>
    <name type="common">yellowstripe goby</name>
    <dbReference type="NCBI Taxonomy" id="88201"/>
    <lineage>
        <taxon>Eukaryota</taxon>
        <taxon>Metazoa</taxon>
        <taxon>Chordata</taxon>
        <taxon>Craniata</taxon>
        <taxon>Vertebrata</taxon>
        <taxon>Euteleostomi</taxon>
        <taxon>Actinopterygii</taxon>
        <taxon>Neopterygii</taxon>
        <taxon>Teleostei</taxon>
        <taxon>Neoteleostei</taxon>
        <taxon>Acanthomorphata</taxon>
        <taxon>Gobiaria</taxon>
        <taxon>Gobiiformes</taxon>
        <taxon>Gobioidei</taxon>
        <taxon>Gobiidae</taxon>
        <taxon>Gobionellinae</taxon>
        <taxon>Mugilogobius</taxon>
    </lineage>
</organism>
<comment type="caution">
    <text evidence="3">The sequence shown here is derived from an EMBL/GenBank/DDBJ whole genome shotgun (WGS) entry which is preliminary data.</text>
</comment>
<accession>A0AAW0P6T3</accession>
<evidence type="ECO:0000313" key="3">
    <source>
        <dbReference type="EMBL" id="KAK7909882.1"/>
    </source>
</evidence>
<evidence type="ECO:0000256" key="2">
    <source>
        <dbReference type="SAM" id="MobiDB-lite"/>
    </source>
</evidence>
<feature type="coiled-coil region" evidence="1">
    <location>
        <begin position="465"/>
        <end position="548"/>
    </location>
</feature>
<keyword evidence="1" id="KW-0175">Coiled coil</keyword>
<name>A0AAW0P6T3_9GOBI</name>
<feature type="compositionally biased region" description="Polar residues" evidence="2">
    <location>
        <begin position="202"/>
        <end position="215"/>
    </location>
</feature>